<dbReference type="RefSeq" id="WP_275277898.1">
    <property type="nucleotide sequence ID" value="NZ_CP119108.1"/>
</dbReference>
<dbReference type="Pfam" id="PF00440">
    <property type="entry name" value="TetR_N"/>
    <property type="match status" value="1"/>
</dbReference>
<dbReference type="PROSITE" id="PS50977">
    <property type="entry name" value="HTH_TETR_2"/>
    <property type="match status" value="1"/>
</dbReference>
<reference evidence="7 8" key="1">
    <citation type="submission" date="2023-03" db="EMBL/GenBank/DDBJ databases">
        <title>Genome sequence of Microbacterium sp. KACC 23027.</title>
        <authorList>
            <person name="Kim S."/>
            <person name="Heo J."/>
            <person name="Kwon S.-W."/>
        </authorList>
    </citation>
    <scope>NUCLEOTIDE SEQUENCE [LARGE SCALE GENOMIC DNA]</scope>
    <source>
        <strain evidence="7 8">KACC 23027</strain>
    </source>
</reference>
<evidence type="ECO:0000259" key="6">
    <source>
        <dbReference type="PROSITE" id="PS50977"/>
    </source>
</evidence>
<evidence type="ECO:0000256" key="2">
    <source>
        <dbReference type="ARBA" id="ARBA00023015"/>
    </source>
</evidence>
<evidence type="ECO:0000313" key="8">
    <source>
        <dbReference type="Proteomes" id="UP001214553"/>
    </source>
</evidence>
<proteinExistence type="predicted"/>
<dbReference type="Proteomes" id="UP001214553">
    <property type="component" value="Chromosome"/>
</dbReference>
<organism evidence="7 8">
    <name type="scientific">Microbacterium horticulturae</name>
    <dbReference type="NCBI Taxonomy" id="3028316"/>
    <lineage>
        <taxon>Bacteria</taxon>
        <taxon>Bacillati</taxon>
        <taxon>Actinomycetota</taxon>
        <taxon>Actinomycetes</taxon>
        <taxon>Micrococcales</taxon>
        <taxon>Microbacteriaceae</taxon>
        <taxon>Microbacterium</taxon>
    </lineage>
</organism>
<evidence type="ECO:0000256" key="5">
    <source>
        <dbReference type="PROSITE-ProRule" id="PRU00335"/>
    </source>
</evidence>
<protein>
    <submittedName>
        <fullName evidence="7">TetR/AcrR family transcriptional regulator</fullName>
    </submittedName>
</protein>
<evidence type="ECO:0000313" key="7">
    <source>
        <dbReference type="EMBL" id="WEG08570.1"/>
    </source>
</evidence>
<dbReference type="Gene3D" id="1.10.10.60">
    <property type="entry name" value="Homeodomain-like"/>
    <property type="match status" value="1"/>
</dbReference>
<evidence type="ECO:0000256" key="4">
    <source>
        <dbReference type="ARBA" id="ARBA00023163"/>
    </source>
</evidence>
<dbReference type="Gene3D" id="1.10.357.10">
    <property type="entry name" value="Tetracycline Repressor, domain 2"/>
    <property type="match status" value="1"/>
</dbReference>
<keyword evidence="1" id="KW-0678">Repressor</keyword>
<dbReference type="InterPro" id="IPR050109">
    <property type="entry name" value="HTH-type_TetR-like_transc_reg"/>
</dbReference>
<accession>A0ABY8BXE6</accession>
<keyword evidence="2" id="KW-0805">Transcription regulation</keyword>
<dbReference type="InterPro" id="IPR023772">
    <property type="entry name" value="DNA-bd_HTH_TetR-type_CS"/>
</dbReference>
<evidence type="ECO:0000256" key="1">
    <source>
        <dbReference type="ARBA" id="ARBA00022491"/>
    </source>
</evidence>
<dbReference type="PANTHER" id="PTHR30055">
    <property type="entry name" value="HTH-TYPE TRANSCRIPTIONAL REGULATOR RUTR"/>
    <property type="match status" value="1"/>
</dbReference>
<dbReference type="SUPFAM" id="SSF48498">
    <property type="entry name" value="Tetracyclin repressor-like, C-terminal domain"/>
    <property type="match status" value="1"/>
</dbReference>
<keyword evidence="8" id="KW-1185">Reference proteome</keyword>
<feature type="DNA-binding region" description="H-T-H motif" evidence="5">
    <location>
        <begin position="28"/>
        <end position="47"/>
    </location>
</feature>
<dbReference type="Pfam" id="PF17932">
    <property type="entry name" value="TetR_C_24"/>
    <property type="match status" value="1"/>
</dbReference>
<name>A0ABY8BXE6_9MICO</name>
<keyword evidence="4" id="KW-0804">Transcription</keyword>
<feature type="domain" description="HTH tetR-type" evidence="6">
    <location>
        <begin position="5"/>
        <end position="65"/>
    </location>
</feature>
<dbReference type="InterPro" id="IPR036271">
    <property type="entry name" value="Tet_transcr_reg_TetR-rel_C_sf"/>
</dbReference>
<dbReference type="PANTHER" id="PTHR30055:SF175">
    <property type="entry name" value="HTH-TYPE TRANSCRIPTIONAL REPRESSOR KSTR2"/>
    <property type="match status" value="1"/>
</dbReference>
<dbReference type="InterPro" id="IPR041490">
    <property type="entry name" value="KstR2_TetR_C"/>
</dbReference>
<dbReference type="SUPFAM" id="SSF46689">
    <property type="entry name" value="Homeodomain-like"/>
    <property type="match status" value="1"/>
</dbReference>
<keyword evidence="3 5" id="KW-0238">DNA-binding</keyword>
<dbReference type="PRINTS" id="PR00455">
    <property type="entry name" value="HTHTETR"/>
</dbReference>
<dbReference type="InterPro" id="IPR001647">
    <property type="entry name" value="HTH_TetR"/>
</dbReference>
<evidence type="ECO:0000256" key="3">
    <source>
        <dbReference type="ARBA" id="ARBA00023125"/>
    </source>
</evidence>
<gene>
    <name evidence="7" type="ORF">PU630_15190</name>
</gene>
<sequence length="199" mass="21645">MVKSTTVADDITRAAVELFAANGYGGTSVQQIVDAAGVTKGALYHYFGSKDDLLFGIYDRLLGTQQEHLDTIVAAGGDIDDLLTAACMDVVETTVAQLDEAVVFFQSAHLLSPERHDEVTRRRREYNDAFGALITRGQAEGRYRTDMPLPVLIAHFFADVHYLGQWYSPTGTTSASALARQLTELFLAGIRRVDAAAAD</sequence>
<dbReference type="EMBL" id="CP119108">
    <property type="protein sequence ID" value="WEG08570.1"/>
    <property type="molecule type" value="Genomic_DNA"/>
</dbReference>
<dbReference type="InterPro" id="IPR009057">
    <property type="entry name" value="Homeodomain-like_sf"/>
</dbReference>
<dbReference type="PROSITE" id="PS01081">
    <property type="entry name" value="HTH_TETR_1"/>
    <property type="match status" value="1"/>
</dbReference>